<dbReference type="SMART" id="SM00028">
    <property type="entry name" value="TPR"/>
    <property type="match status" value="4"/>
</dbReference>
<proteinExistence type="predicted"/>
<dbReference type="PANTHER" id="PTHR21581">
    <property type="entry name" value="D-ALANYL-D-ALANINE CARBOXYPEPTIDASE"/>
    <property type="match status" value="1"/>
</dbReference>
<keyword evidence="4" id="KW-1185">Reference proteome</keyword>
<dbReference type="SUPFAM" id="SSF48452">
    <property type="entry name" value="TPR-like"/>
    <property type="match status" value="1"/>
</dbReference>
<dbReference type="EMBL" id="JAZGQO010000003">
    <property type="protein sequence ID" value="KAK6188149.1"/>
    <property type="molecule type" value="Genomic_DNA"/>
</dbReference>
<name>A0AAN8K5K9_PATCE</name>
<gene>
    <name evidence="3" type="ORF">SNE40_004396</name>
</gene>
<accession>A0AAN8K5K9</accession>
<dbReference type="Proteomes" id="UP001347796">
    <property type="component" value="Unassembled WGS sequence"/>
</dbReference>
<dbReference type="InterPro" id="IPR011990">
    <property type="entry name" value="TPR-like_helical_dom_sf"/>
</dbReference>
<dbReference type="AlphaFoldDB" id="A0AAN8K5K9"/>
<dbReference type="PANTHER" id="PTHR21581:SF6">
    <property type="entry name" value="TRAFFICKING PROTEIN PARTICLE COMPLEX SUBUNIT 12"/>
    <property type="match status" value="1"/>
</dbReference>
<dbReference type="Pfam" id="PF13181">
    <property type="entry name" value="TPR_8"/>
    <property type="match status" value="1"/>
</dbReference>
<dbReference type="Gene3D" id="1.25.40.10">
    <property type="entry name" value="Tetratricopeptide repeat domain"/>
    <property type="match status" value="1"/>
</dbReference>
<feature type="region of interest" description="Disordered" evidence="2">
    <location>
        <begin position="303"/>
        <end position="338"/>
    </location>
</feature>
<evidence type="ECO:0000313" key="4">
    <source>
        <dbReference type="Proteomes" id="UP001347796"/>
    </source>
</evidence>
<feature type="region of interest" description="Disordered" evidence="2">
    <location>
        <begin position="108"/>
        <end position="146"/>
    </location>
</feature>
<reference evidence="3 4" key="1">
    <citation type="submission" date="2024-01" db="EMBL/GenBank/DDBJ databases">
        <title>The genome of the rayed Mediterranean limpet Patella caerulea (Linnaeus, 1758).</title>
        <authorList>
            <person name="Anh-Thu Weber A."/>
            <person name="Halstead-Nussloch G."/>
        </authorList>
    </citation>
    <scope>NUCLEOTIDE SEQUENCE [LARGE SCALE GENOMIC DNA]</scope>
    <source>
        <strain evidence="3">AATW-2023a</strain>
        <tissue evidence="3">Whole specimen</tissue>
    </source>
</reference>
<evidence type="ECO:0000256" key="1">
    <source>
        <dbReference type="PROSITE-ProRule" id="PRU00339"/>
    </source>
</evidence>
<feature type="repeat" description="TPR" evidence="1">
    <location>
        <begin position="673"/>
        <end position="706"/>
    </location>
</feature>
<dbReference type="GO" id="GO:0030008">
    <property type="term" value="C:TRAPP complex"/>
    <property type="evidence" value="ECO:0007669"/>
    <property type="project" value="TreeGrafter"/>
</dbReference>
<dbReference type="PROSITE" id="PS50005">
    <property type="entry name" value="TPR"/>
    <property type="match status" value="1"/>
</dbReference>
<dbReference type="InterPro" id="IPR019734">
    <property type="entry name" value="TPR_rpt"/>
</dbReference>
<evidence type="ECO:0000313" key="3">
    <source>
        <dbReference type="EMBL" id="KAK6188149.1"/>
    </source>
</evidence>
<evidence type="ECO:0008006" key="5">
    <source>
        <dbReference type="Google" id="ProtNLM"/>
    </source>
</evidence>
<organism evidence="3 4">
    <name type="scientific">Patella caerulea</name>
    <name type="common">Rayed Mediterranean limpet</name>
    <dbReference type="NCBI Taxonomy" id="87958"/>
    <lineage>
        <taxon>Eukaryota</taxon>
        <taxon>Metazoa</taxon>
        <taxon>Spiralia</taxon>
        <taxon>Lophotrochozoa</taxon>
        <taxon>Mollusca</taxon>
        <taxon>Gastropoda</taxon>
        <taxon>Patellogastropoda</taxon>
        <taxon>Patelloidea</taxon>
        <taxon>Patellidae</taxon>
        <taxon>Patella</taxon>
    </lineage>
</organism>
<feature type="compositionally biased region" description="Polar residues" evidence="2">
    <location>
        <begin position="113"/>
        <end position="140"/>
    </location>
</feature>
<keyword evidence="1" id="KW-0802">TPR repeat</keyword>
<comment type="caution">
    <text evidence="3">The sequence shown here is derived from an EMBL/GenBank/DDBJ whole genome shotgun (WGS) entry which is preliminary data.</text>
</comment>
<protein>
    <recommendedName>
        <fullName evidence="5">Trafficking protein particle complex subunit 12</fullName>
    </recommendedName>
</protein>
<sequence length="788" mass="87203">MAEQNSEEDTITIDSMIEEEDLHQTSEQPSLNLLSASINATSKMVHSPTTDTLDSVILENTATDGIDLKAEDNNEEEIKLDISETEESQKTENTDLSNYFGGMDVKDSDFPVSDQQVPDAQAECNQEKTTQPNDQNSTNISSYFSSDQSSLSSGADFFDTIPTETQLPINNEMTSPDNDEIGTIKERDEIPKQSLVTEILFTEEGGETVEFEGECGNQGEIELPVTEMDDDDNFESFTADHEVVGSPNITTNIDIKQPEMPALPTPAAPTPTQLSPLTTPVHQPVVDPITTYNQGLPFVSERQTSQTLQHQTSGEHSTSAPTSPFHQFQTPPVPSVFDNFGDSNQIEDPFTASLCMSDSDRRHDAWIPSDATRHILITIATSMPGNYTPAVEHLCSPTVLITEPQGDPVRDLVCRYMGEQEAVKRHVLTADSVSRDEKGLATLVEAGCLRAAVDLTGYLLTDAGQGVNDTGKLICHSPKTLQLWFCRFALLMRLRLYEPLDSEMRAFNSMDSPDLYFEFYPQVYPGRRGSMVSFGLRILHAELPHFMGRHQESLDKLYYILAVTSKIVKNLEAGLSEDGAGIELQPESRAVSLKLWSNRETQVQYKIASVLLSMKDYEAAISIFEMLAEKETENKINLMSGIGRIYLQMGNISKATDAFKQVENETTKGGNAAMNSINKGFLAMCVNNFSDAYEHFKSAVNLEPSNTCAVNNMAVCSLYMCRLKDALNTLEALVHKDPGHNLHEGVLFNLCTLYELESSRALHKKQAVLDMVNKHKGDGFPVVCLKMS</sequence>
<dbReference type="GO" id="GO:0005794">
    <property type="term" value="C:Golgi apparatus"/>
    <property type="evidence" value="ECO:0007669"/>
    <property type="project" value="TreeGrafter"/>
</dbReference>
<feature type="compositionally biased region" description="Polar residues" evidence="2">
    <location>
        <begin position="303"/>
        <end position="330"/>
    </location>
</feature>
<evidence type="ECO:0000256" key="2">
    <source>
        <dbReference type="SAM" id="MobiDB-lite"/>
    </source>
</evidence>